<dbReference type="CDD" id="cd01743">
    <property type="entry name" value="GATase1_Anthranilate_Synthase"/>
    <property type="match status" value="1"/>
</dbReference>
<dbReference type="Gene3D" id="3.60.120.10">
    <property type="entry name" value="Anthranilate synthase"/>
    <property type="match status" value="1"/>
</dbReference>
<dbReference type="PROSITE" id="PS51273">
    <property type="entry name" value="GATASE_TYPE_1"/>
    <property type="match status" value="1"/>
</dbReference>
<dbReference type="SUPFAM" id="SSF52317">
    <property type="entry name" value="Class I glutamine amidotransferase-like"/>
    <property type="match status" value="1"/>
</dbReference>
<keyword evidence="4" id="KW-1185">Reference proteome</keyword>
<dbReference type="Pfam" id="PF00117">
    <property type="entry name" value="GATase"/>
    <property type="match status" value="1"/>
</dbReference>
<evidence type="ECO:0000313" key="4">
    <source>
        <dbReference type="Proteomes" id="UP000037274"/>
    </source>
</evidence>
<evidence type="ECO:0000259" key="2">
    <source>
        <dbReference type="Pfam" id="PF00117"/>
    </source>
</evidence>
<proteinExistence type="predicted"/>
<dbReference type="PRINTS" id="PR00096">
    <property type="entry name" value="GATASE"/>
</dbReference>
<evidence type="ECO:0000313" key="3">
    <source>
        <dbReference type="EMBL" id="KMS79928.1"/>
    </source>
</evidence>
<dbReference type="InterPro" id="IPR017926">
    <property type="entry name" value="GATASE"/>
</dbReference>
<dbReference type="InterPro" id="IPR029062">
    <property type="entry name" value="Class_I_gatase-like"/>
</dbReference>
<keyword evidence="1" id="KW-0315">Glutamine amidotransferase</keyword>
<dbReference type="Proteomes" id="UP000037274">
    <property type="component" value="Unassembled WGS sequence"/>
</dbReference>
<dbReference type="Gene3D" id="3.40.50.880">
    <property type="match status" value="1"/>
</dbReference>
<gene>
    <name evidence="3" type="ORF">ACH49_10315</name>
</gene>
<accession>A0ABR5I0Q8</accession>
<dbReference type="InterPro" id="IPR006221">
    <property type="entry name" value="TrpG/PapA_dom"/>
</dbReference>
<dbReference type="EMBL" id="LFEH01000027">
    <property type="protein sequence ID" value="KMS79928.1"/>
    <property type="molecule type" value="Genomic_DNA"/>
</dbReference>
<feature type="domain" description="Glutamine amidotransferase" evidence="2">
    <location>
        <begin position="357"/>
        <end position="534"/>
    </location>
</feature>
<evidence type="ECO:0000256" key="1">
    <source>
        <dbReference type="ARBA" id="ARBA00022962"/>
    </source>
</evidence>
<reference evidence="3 4" key="1">
    <citation type="submission" date="2015-06" db="EMBL/GenBank/DDBJ databases">
        <title>Draft genome sequence of Streptomyces leeuwenhoekii C58, which produces the novel lasso peptide, chaxapeptin.</title>
        <authorList>
            <person name="Yi Y."/>
            <person name="Hai D."/>
            <person name="Jaspars M."/>
            <person name="Sheng H."/>
            <person name="Rateb M.E."/>
            <person name="Bull A."/>
            <person name="Goodfellow M."/>
            <person name="Asenjo J.A."/>
            <person name="Ebel R."/>
        </authorList>
    </citation>
    <scope>NUCLEOTIDE SEQUENCE [LARGE SCALE GENOMIC DNA]</scope>
    <source>
        <strain evidence="3 4">C58</strain>
    </source>
</reference>
<comment type="caution">
    <text evidence="3">The sequence shown here is derived from an EMBL/GenBank/DDBJ whole genome shotgun (WGS) entry which is preliminary data.</text>
</comment>
<organism evidence="3 4">
    <name type="scientific">Streptomyces leeuwenhoekii</name>
    <dbReference type="NCBI Taxonomy" id="1437453"/>
    <lineage>
        <taxon>Bacteria</taxon>
        <taxon>Bacillati</taxon>
        <taxon>Actinomycetota</taxon>
        <taxon>Actinomycetes</taxon>
        <taxon>Kitasatosporales</taxon>
        <taxon>Streptomycetaceae</taxon>
        <taxon>Streptomyces</taxon>
    </lineage>
</organism>
<dbReference type="InterPro" id="IPR005801">
    <property type="entry name" value="ADC_synthase"/>
</dbReference>
<protein>
    <recommendedName>
        <fullName evidence="2">Glutamine amidotransferase domain-containing protein</fullName>
    </recommendedName>
</protein>
<name>A0ABR5I0Q8_STRLW</name>
<dbReference type="PRINTS" id="PR00097">
    <property type="entry name" value="ANTSNTHASEII"/>
</dbReference>
<sequence length="550" mass="58273">MSAEREEGCVPEDSLMDRVLGPSPPPFALLYRPGTGPGDLVEALVGRITLALSPTGVPLPGPGPADGETAARYDALVLVRSPRGAEDGPGGRPAGPAPLVLTVTERADVPLREVVTRILAARFPDPGLDVFRRLLEGGRDAYWTCLVHTGARTLVGAAAAPHLTLRAGTAVLTAGGGTYHAPAGGPGLAGVVGLLTDRADENRARLSLDTALAAMTRICAGEVRVRGPWLRETAAGVRTEYAVQARCDRDPRHVLYETRPASDLVALLGRDRHGAAVLDSAVLDIATPESATPDTTVRTRAALPGAGAAPRTSRAGGLGTHARVRALLEARNDTLAHFWFGRRKDVPARGLAGRRTLVVDAGDGFLPMLVHQLAALGLDPRVRRPDEPFPVDDGELVVLGAGPHDPRLTRRPEIARLRETAGRLLAGRRPFLALCLAHQVTCGLLGLGRVRRIAPREGVQRTIDLFGSREPVGLYDTFTVHGDTDRVTVDGLDSPVETSRDPLTGEVYALRGKFFASLQFRPESVLTQHGERILGALIRHALAGAASRPS</sequence>